<keyword evidence="1 2" id="KW-0238">DNA-binding</keyword>
<evidence type="ECO:0000256" key="2">
    <source>
        <dbReference type="PROSITE-ProRule" id="PRU00335"/>
    </source>
</evidence>
<proteinExistence type="predicted"/>
<dbReference type="eggNOG" id="COG1309">
    <property type="taxonomic scope" value="Bacteria"/>
</dbReference>
<dbReference type="Gene3D" id="1.10.357.10">
    <property type="entry name" value="Tetracycline Repressor, domain 2"/>
    <property type="match status" value="1"/>
</dbReference>
<accession>A5N0G6</accession>
<dbReference type="GO" id="GO:0000976">
    <property type="term" value="F:transcription cis-regulatory region binding"/>
    <property type="evidence" value="ECO:0007669"/>
    <property type="project" value="TreeGrafter"/>
</dbReference>
<dbReference type="SUPFAM" id="SSF48498">
    <property type="entry name" value="Tetracyclin repressor-like, C-terminal domain"/>
    <property type="match status" value="1"/>
</dbReference>
<name>A5N0G6_CLOK5</name>
<dbReference type="Proteomes" id="UP000002411">
    <property type="component" value="Chromosome"/>
</dbReference>
<dbReference type="InterPro" id="IPR050109">
    <property type="entry name" value="HTH-type_TetR-like_transc_reg"/>
</dbReference>
<feature type="DNA-binding region" description="H-T-H motif" evidence="2">
    <location>
        <begin position="42"/>
        <end position="61"/>
    </location>
</feature>
<dbReference type="GO" id="GO:0003700">
    <property type="term" value="F:DNA-binding transcription factor activity"/>
    <property type="evidence" value="ECO:0007669"/>
    <property type="project" value="TreeGrafter"/>
</dbReference>
<sequence length="205" mass="24115">MSKEKEMDTSTTKLSREDKNRRRILFEARKLFIDNKGTDGVNMHQIAKAAEVGQATLYRRYKEIGDICIEIVKEECQPLFNELNKYLNKNLESEPLDKLYHVIERFVTFLDEKNPWLCAVSRTILGYRPMQTPLYQWMRNTCRTLLSEAEQHGDISDVDITYTVEIMLSALHDLDFHLNNSRLTTERIIQGLDRIFIRGLKSKRI</sequence>
<feature type="domain" description="HTH tetR-type" evidence="3">
    <location>
        <begin position="19"/>
        <end position="79"/>
    </location>
</feature>
<dbReference type="RefSeq" id="WP_012102942.1">
    <property type="nucleotide sequence ID" value="NC_009706.1"/>
</dbReference>
<evidence type="ECO:0000259" key="3">
    <source>
        <dbReference type="PROSITE" id="PS50977"/>
    </source>
</evidence>
<gene>
    <name evidence="4" type="ordered locus">CKL_2600</name>
</gene>
<dbReference type="InterPro" id="IPR001647">
    <property type="entry name" value="HTH_TetR"/>
</dbReference>
<dbReference type="Pfam" id="PF00440">
    <property type="entry name" value="TetR_N"/>
    <property type="match status" value="1"/>
</dbReference>
<dbReference type="PROSITE" id="PS50977">
    <property type="entry name" value="HTH_TETR_2"/>
    <property type="match status" value="1"/>
</dbReference>
<dbReference type="HOGENOM" id="CLU_069356_17_2_9"/>
<dbReference type="KEGG" id="ckl:CKL_2600"/>
<reference evidence="4 5" key="1">
    <citation type="journal article" date="2008" name="Proc. Natl. Acad. Sci. U.S.A.">
        <title>The genome of Clostridium kluyveri, a strict anaerobe with unique metabolic features.</title>
        <authorList>
            <person name="Seedorf H."/>
            <person name="Fricke W.F."/>
            <person name="Veith B."/>
            <person name="Brueggemann H."/>
            <person name="Liesegang H."/>
            <person name="Strittmatter A."/>
            <person name="Miethke M."/>
            <person name="Buckel W."/>
            <person name="Hinderberger J."/>
            <person name="Li F."/>
            <person name="Hagemeier C."/>
            <person name="Thauer R.K."/>
            <person name="Gottschalk G."/>
        </authorList>
    </citation>
    <scope>NUCLEOTIDE SEQUENCE [LARGE SCALE GENOMIC DNA]</scope>
    <source>
        <strain evidence="5">ATCC 8527 / DSM 555 / NCIMB 10680</strain>
    </source>
</reference>
<organism evidence="4 5">
    <name type="scientific">Clostridium kluyveri (strain ATCC 8527 / DSM 555 / NBRC 12016 / NCIMB 10680 / K1)</name>
    <dbReference type="NCBI Taxonomy" id="431943"/>
    <lineage>
        <taxon>Bacteria</taxon>
        <taxon>Bacillati</taxon>
        <taxon>Bacillota</taxon>
        <taxon>Clostridia</taxon>
        <taxon>Eubacteriales</taxon>
        <taxon>Clostridiaceae</taxon>
        <taxon>Clostridium</taxon>
    </lineage>
</organism>
<evidence type="ECO:0000313" key="4">
    <source>
        <dbReference type="EMBL" id="EDK34612.1"/>
    </source>
</evidence>
<dbReference type="SUPFAM" id="SSF46689">
    <property type="entry name" value="Homeodomain-like"/>
    <property type="match status" value="1"/>
</dbReference>
<dbReference type="InterPro" id="IPR036271">
    <property type="entry name" value="Tet_transcr_reg_TetR-rel_C_sf"/>
</dbReference>
<protein>
    <submittedName>
        <fullName evidence="4">Transcriptional regulator</fullName>
    </submittedName>
</protein>
<dbReference type="Gene3D" id="1.10.10.60">
    <property type="entry name" value="Homeodomain-like"/>
    <property type="match status" value="1"/>
</dbReference>
<dbReference type="PANTHER" id="PTHR30055:SF226">
    <property type="entry name" value="HTH-TYPE TRANSCRIPTIONAL REGULATOR PKSA"/>
    <property type="match status" value="1"/>
</dbReference>
<dbReference type="AlphaFoldDB" id="A5N0G6"/>
<dbReference type="STRING" id="431943.CKL_2600"/>
<dbReference type="EMBL" id="CP000673">
    <property type="protein sequence ID" value="EDK34612.1"/>
    <property type="molecule type" value="Genomic_DNA"/>
</dbReference>
<dbReference type="InterPro" id="IPR009057">
    <property type="entry name" value="Homeodomain-like_sf"/>
</dbReference>
<keyword evidence="5" id="KW-1185">Reference proteome</keyword>
<dbReference type="PANTHER" id="PTHR30055">
    <property type="entry name" value="HTH-TYPE TRANSCRIPTIONAL REGULATOR RUTR"/>
    <property type="match status" value="1"/>
</dbReference>
<evidence type="ECO:0000256" key="1">
    <source>
        <dbReference type="ARBA" id="ARBA00023125"/>
    </source>
</evidence>
<evidence type="ECO:0000313" key="5">
    <source>
        <dbReference type="Proteomes" id="UP000002411"/>
    </source>
</evidence>